<dbReference type="EMBL" id="FXLY01000006">
    <property type="protein sequence ID" value="SMN20653.1"/>
    <property type="molecule type" value="Genomic_DNA"/>
</dbReference>
<proteinExistence type="inferred from homology"/>
<feature type="region of interest" description="Disordered" evidence="2">
    <location>
        <begin position="259"/>
        <end position="296"/>
    </location>
</feature>
<dbReference type="InterPro" id="IPR013886">
    <property type="entry name" value="PI31_Prot_C"/>
</dbReference>
<keyword evidence="5" id="KW-1185">Reference proteome</keyword>
<evidence type="ECO:0000256" key="1">
    <source>
        <dbReference type="ARBA" id="ARBA00006405"/>
    </source>
</evidence>
<feature type="compositionally biased region" description="Gly residues" evidence="2">
    <location>
        <begin position="270"/>
        <end position="296"/>
    </location>
</feature>
<evidence type="ECO:0000313" key="4">
    <source>
        <dbReference type="EMBL" id="SMN20653.1"/>
    </source>
</evidence>
<gene>
    <name evidence="4" type="ORF">KASA_0M00242G</name>
</gene>
<organism evidence="4 5">
    <name type="scientific">Maudiozyma saulgeensis</name>
    <dbReference type="NCBI Taxonomy" id="1789683"/>
    <lineage>
        <taxon>Eukaryota</taxon>
        <taxon>Fungi</taxon>
        <taxon>Dikarya</taxon>
        <taxon>Ascomycota</taxon>
        <taxon>Saccharomycotina</taxon>
        <taxon>Saccharomycetes</taxon>
        <taxon>Saccharomycetales</taxon>
        <taxon>Saccharomycetaceae</taxon>
        <taxon>Maudiozyma</taxon>
    </lineage>
</organism>
<evidence type="ECO:0000256" key="2">
    <source>
        <dbReference type="SAM" id="MobiDB-lite"/>
    </source>
</evidence>
<dbReference type="Proteomes" id="UP000196158">
    <property type="component" value="Unassembled WGS sequence"/>
</dbReference>
<reference evidence="4 5" key="1">
    <citation type="submission" date="2017-04" db="EMBL/GenBank/DDBJ databases">
        <authorList>
            <person name="Afonso C.L."/>
            <person name="Miller P.J."/>
            <person name="Scott M.A."/>
            <person name="Spackman E."/>
            <person name="Goraichik I."/>
            <person name="Dimitrov K.M."/>
            <person name="Suarez D.L."/>
            <person name="Swayne D.E."/>
        </authorList>
    </citation>
    <scope>NUCLEOTIDE SEQUENCE [LARGE SCALE GENOMIC DNA]</scope>
</reference>
<accession>A0A1X7R4N3</accession>
<evidence type="ECO:0000259" key="3">
    <source>
        <dbReference type="Pfam" id="PF08577"/>
    </source>
</evidence>
<comment type="similarity">
    <text evidence="1">Belongs to the proteasome inhibitor PI31 family.</text>
</comment>
<dbReference type="STRING" id="1789683.A0A1X7R4N3"/>
<evidence type="ECO:0000313" key="5">
    <source>
        <dbReference type="Proteomes" id="UP000196158"/>
    </source>
</evidence>
<feature type="region of interest" description="Disordered" evidence="2">
    <location>
        <begin position="143"/>
        <end position="165"/>
    </location>
</feature>
<dbReference type="Pfam" id="PF08577">
    <property type="entry name" value="PI31_Prot_C"/>
    <property type="match status" value="1"/>
</dbReference>
<feature type="region of interest" description="Disordered" evidence="2">
    <location>
        <begin position="232"/>
        <end position="251"/>
    </location>
</feature>
<name>A0A1X7R4N3_9SACH</name>
<sequence length="296" mass="32659">MKDVKNKVELVLCYILKTLVVDDASVFVAEENRLPNMVTATITKEGEKYKIIVTEIAPSHGYMMNIFHDGESQGIESFIVDYGSDLQIKENDLKFPLDFQEYCKKNDTSKACGMIYQKFSNKKLVMKAPKEVRSTEISEIRSSMGMSPPVVNPSHVKSNPNDMPKFDDEYEVGTDGRLGPIDRYPGLNLPEKHPSNYGNPDLYPMGQRDPFNFNDINTRGGMTFDPFGTNNQSNMQGDKNEQARRGPGWIPGSRYDDPFGKRNDDMNPGSGAGFGSGLGPGSGSGSGLGFGGGMFM</sequence>
<dbReference type="OrthoDB" id="68090at2759"/>
<dbReference type="AlphaFoldDB" id="A0A1X7R4N3"/>
<protein>
    <recommendedName>
        <fullName evidence="3">PI31 proteasome regulator C-terminal domain-containing protein</fullName>
    </recommendedName>
</protein>
<feature type="domain" description="PI31 proteasome regulator C-terminal" evidence="3">
    <location>
        <begin position="197"/>
        <end position="261"/>
    </location>
</feature>